<sequence length="442" mass="49239">MEKPEGKGSIDSLSFNQADFWIQIHQIPLLCMTKDIGRFLGGMIGEVLDVEGGASGDCVGKFMRVRVRVNISGSLKRCLRVDILGDKAETVMMLRYKRLPNHYFKCGMINHTTSECLDEEPVPIVDGKLNFPFGIWLRASSSPRKSIFHNNRRGSFPSPENQIKAASSWRNDKDIENSVMDQIAEDLMGSVKESVMWASIIGDNIMLQQVEKAVSVNDKKTNRKLINGKELVGETCEMLVEEKCEPRFLDNGISNFEPQHVSNQMAEEDNISDIDEKARVAIDCKEQVGEASDGNRIGDWVKSVLNQSNTNGSQAHPNWIEDEAQKAVLKVSDPIFLGAVKGFARALEDDKPNMSPLFSNSGPEEPSVPIGPIKMVSDGLSFKRRSKLVRIRKLGSSAESSKKFCGKRKSVSREDQTVYGGRKSRKMEDIAAIEEDFSKSKS</sequence>
<gene>
    <name evidence="1" type="ORF">EZV62_022164</name>
</gene>
<reference evidence="2" key="1">
    <citation type="journal article" date="2019" name="Gigascience">
        <title>De novo genome assembly of the endangered Acer yangbiense, a plant species with extremely small populations endemic to Yunnan Province, China.</title>
        <authorList>
            <person name="Yang J."/>
            <person name="Wariss H.M."/>
            <person name="Tao L."/>
            <person name="Zhang R."/>
            <person name="Yun Q."/>
            <person name="Hollingsworth P."/>
            <person name="Dao Z."/>
            <person name="Luo G."/>
            <person name="Guo H."/>
            <person name="Ma Y."/>
            <person name="Sun W."/>
        </authorList>
    </citation>
    <scope>NUCLEOTIDE SEQUENCE [LARGE SCALE GENOMIC DNA]</scope>
    <source>
        <strain evidence="2">cv. Malutang</strain>
    </source>
</reference>
<dbReference type="EMBL" id="VAHF01000010">
    <property type="protein sequence ID" value="TXG52995.1"/>
    <property type="molecule type" value="Genomic_DNA"/>
</dbReference>
<dbReference type="PANTHER" id="PTHR31286">
    <property type="entry name" value="GLYCINE-RICH CELL WALL STRUCTURAL PROTEIN 1.8-LIKE"/>
    <property type="match status" value="1"/>
</dbReference>
<dbReference type="OrthoDB" id="2219495at2759"/>
<organism evidence="1 2">
    <name type="scientific">Acer yangbiense</name>
    <dbReference type="NCBI Taxonomy" id="1000413"/>
    <lineage>
        <taxon>Eukaryota</taxon>
        <taxon>Viridiplantae</taxon>
        <taxon>Streptophyta</taxon>
        <taxon>Embryophyta</taxon>
        <taxon>Tracheophyta</taxon>
        <taxon>Spermatophyta</taxon>
        <taxon>Magnoliopsida</taxon>
        <taxon>eudicotyledons</taxon>
        <taxon>Gunneridae</taxon>
        <taxon>Pentapetalae</taxon>
        <taxon>rosids</taxon>
        <taxon>malvids</taxon>
        <taxon>Sapindales</taxon>
        <taxon>Sapindaceae</taxon>
        <taxon>Hippocastanoideae</taxon>
        <taxon>Acereae</taxon>
        <taxon>Acer</taxon>
    </lineage>
</organism>
<name>A0A5C7H947_9ROSI</name>
<evidence type="ECO:0000313" key="2">
    <source>
        <dbReference type="Proteomes" id="UP000323000"/>
    </source>
</evidence>
<keyword evidence="2" id="KW-1185">Reference proteome</keyword>
<dbReference type="Proteomes" id="UP000323000">
    <property type="component" value="Chromosome 10"/>
</dbReference>
<dbReference type="PANTHER" id="PTHR31286:SF167">
    <property type="entry name" value="OS09G0268800 PROTEIN"/>
    <property type="match status" value="1"/>
</dbReference>
<evidence type="ECO:0000313" key="1">
    <source>
        <dbReference type="EMBL" id="TXG52995.1"/>
    </source>
</evidence>
<comment type="caution">
    <text evidence="1">The sequence shown here is derived from an EMBL/GenBank/DDBJ whole genome shotgun (WGS) entry which is preliminary data.</text>
</comment>
<dbReference type="InterPro" id="IPR040256">
    <property type="entry name" value="At4g02000-like"/>
</dbReference>
<accession>A0A5C7H947</accession>
<dbReference type="AlphaFoldDB" id="A0A5C7H947"/>
<proteinExistence type="predicted"/>
<protein>
    <submittedName>
        <fullName evidence="1">Uncharacterized protein</fullName>
    </submittedName>
</protein>